<evidence type="ECO:0000256" key="3">
    <source>
        <dbReference type="PIRSR" id="PIRSR005962-1"/>
    </source>
</evidence>
<dbReference type="GO" id="GO:0046872">
    <property type="term" value="F:metal ion binding"/>
    <property type="evidence" value="ECO:0007669"/>
    <property type="project" value="UniProtKB-KW"/>
</dbReference>
<dbReference type="EMBL" id="HBGU01004267">
    <property type="protein sequence ID" value="CAD9399663.1"/>
    <property type="molecule type" value="Transcribed_RNA"/>
</dbReference>
<organism evidence="4">
    <name type="scientific">Haptolina brevifila</name>
    <dbReference type="NCBI Taxonomy" id="156173"/>
    <lineage>
        <taxon>Eukaryota</taxon>
        <taxon>Haptista</taxon>
        <taxon>Haptophyta</taxon>
        <taxon>Prymnesiophyceae</taxon>
        <taxon>Prymnesiales</taxon>
        <taxon>Prymnesiaceae</taxon>
        <taxon>Haptolina</taxon>
    </lineage>
</organism>
<dbReference type="SUPFAM" id="SSF55031">
    <property type="entry name" value="Bacterial exopeptidase dimerisation domain"/>
    <property type="match status" value="1"/>
</dbReference>
<dbReference type="Gene3D" id="3.40.630.10">
    <property type="entry name" value="Zn peptidases"/>
    <property type="match status" value="1"/>
</dbReference>
<dbReference type="InterPro" id="IPR036264">
    <property type="entry name" value="Bact_exopeptidase_dim_dom"/>
</dbReference>
<gene>
    <name evidence="4" type="ORF">CBRE1094_LOCUS2292</name>
</gene>
<evidence type="ECO:0000313" key="4">
    <source>
        <dbReference type="EMBL" id="CAD9399663.1"/>
    </source>
</evidence>
<dbReference type="PIRSF" id="PIRSF005962">
    <property type="entry name" value="Pept_M20D_amidohydro"/>
    <property type="match status" value="1"/>
</dbReference>
<dbReference type="FunFam" id="3.30.70.360:FF:000001">
    <property type="entry name" value="N-acetyldiaminopimelate deacetylase"/>
    <property type="match status" value="1"/>
</dbReference>
<feature type="binding site" evidence="3">
    <location>
        <position position="179"/>
    </location>
    <ligand>
        <name>Mn(2+)</name>
        <dbReference type="ChEBI" id="CHEBI:29035"/>
        <label>2</label>
    </ligand>
</feature>
<comment type="cofactor">
    <cofactor evidence="3">
        <name>Mn(2+)</name>
        <dbReference type="ChEBI" id="CHEBI:29035"/>
    </cofactor>
    <text evidence="3">The Mn(2+) ion enhances activity.</text>
</comment>
<accession>A0A7S2FJM7</accession>
<dbReference type="InterPro" id="IPR017439">
    <property type="entry name" value="Amidohydrolase"/>
</dbReference>
<feature type="binding site" evidence="3">
    <location>
        <position position="141"/>
    </location>
    <ligand>
        <name>Mn(2+)</name>
        <dbReference type="ChEBI" id="CHEBI:29035"/>
        <label>2</label>
    </ligand>
</feature>
<name>A0A7S2FJM7_9EUKA</name>
<keyword evidence="3" id="KW-0479">Metal-binding</keyword>
<proteinExistence type="inferred from homology"/>
<dbReference type="SUPFAM" id="SSF53187">
    <property type="entry name" value="Zn-dependent exopeptidases"/>
    <property type="match status" value="1"/>
</dbReference>
<evidence type="ECO:0000256" key="2">
    <source>
        <dbReference type="ARBA" id="ARBA00022801"/>
    </source>
</evidence>
<dbReference type="GO" id="GO:0016787">
    <property type="term" value="F:hydrolase activity"/>
    <property type="evidence" value="ECO:0007669"/>
    <property type="project" value="UniProtKB-KW"/>
</dbReference>
<dbReference type="NCBIfam" id="TIGR01891">
    <property type="entry name" value="amidohydrolases"/>
    <property type="match status" value="1"/>
</dbReference>
<dbReference type="PANTHER" id="PTHR11014">
    <property type="entry name" value="PEPTIDASE M20 FAMILY MEMBER"/>
    <property type="match status" value="1"/>
</dbReference>
<protein>
    <recommendedName>
        <fullName evidence="5">Peptidase M20 dimerisation domain-containing protein</fullName>
    </recommendedName>
</protein>
<dbReference type="CDD" id="cd03886">
    <property type="entry name" value="M20_Acy1"/>
    <property type="match status" value="1"/>
</dbReference>
<comment type="similarity">
    <text evidence="1">Belongs to the peptidase M20 family.</text>
</comment>
<sequence>MAYCRRVPAYPLSSADALLSETAKHLAADEPLSPEVLDGLYSSIATLRREIHANPEPGFEEYETHKLLKRMLNELAGIELTAMRTSAKTGLIVDIVGVGTAAAAGPIKVIALRADMDALRMTEGKNGLLYRSTNEGVAHLCGHDGHMASLVGAAALIQRRAKSIPSGCMVRLLFQPAEEGPGGADPMVKEGCLESVDEVYGYHNWPSIPMGKLAVCPGPLMAHPTEFKIRIDGKGGHGSQPQFAVDPVLVSAHVIVALQSVVSRSVASKEQAVLSVTMVHGGEVNNVIPDTVTLGGTIRDLNPSVYTLICDRVRAIVSGTCAAFGAVGTCEFISACASTPLHR</sequence>
<dbReference type="PANTHER" id="PTHR11014:SF63">
    <property type="entry name" value="METALLOPEPTIDASE, PUTATIVE (AFU_ORTHOLOGUE AFUA_6G09600)-RELATED"/>
    <property type="match status" value="1"/>
</dbReference>
<feature type="binding site" evidence="3">
    <location>
        <position position="143"/>
    </location>
    <ligand>
        <name>Mn(2+)</name>
        <dbReference type="ChEBI" id="CHEBI:29035"/>
        <label>2</label>
    </ligand>
</feature>
<keyword evidence="2" id="KW-0378">Hydrolase</keyword>
<dbReference type="Gene3D" id="3.30.70.360">
    <property type="match status" value="1"/>
</dbReference>
<dbReference type="Pfam" id="PF01546">
    <property type="entry name" value="Peptidase_M20"/>
    <property type="match status" value="1"/>
</dbReference>
<feature type="binding site" evidence="3">
    <location>
        <position position="203"/>
    </location>
    <ligand>
        <name>Mn(2+)</name>
        <dbReference type="ChEBI" id="CHEBI:29035"/>
        <label>2</label>
    </ligand>
</feature>
<evidence type="ECO:0000256" key="1">
    <source>
        <dbReference type="ARBA" id="ARBA00006153"/>
    </source>
</evidence>
<dbReference type="AlphaFoldDB" id="A0A7S2FJM7"/>
<reference evidence="4" key="1">
    <citation type="submission" date="2021-01" db="EMBL/GenBank/DDBJ databases">
        <authorList>
            <person name="Corre E."/>
            <person name="Pelletier E."/>
            <person name="Niang G."/>
            <person name="Scheremetjew M."/>
            <person name="Finn R."/>
            <person name="Kale V."/>
            <person name="Holt S."/>
            <person name="Cochrane G."/>
            <person name="Meng A."/>
            <person name="Brown T."/>
            <person name="Cohen L."/>
        </authorList>
    </citation>
    <scope>NUCLEOTIDE SEQUENCE</scope>
    <source>
        <strain evidence="4">UTEX LB 985</strain>
    </source>
</reference>
<keyword evidence="3" id="KW-0464">Manganese</keyword>
<evidence type="ECO:0008006" key="5">
    <source>
        <dbReference type="Google" id="ProtNLM"/>
    </source>
</evidence>
<dbReference type="InterPro" id="IPR002933">
    <property type="entry name" value="Peptidase_M20"/>
</dbReference>